<dbReference type="Proteomes" id="UP000001194">
    <property type="component" value="Unassembled WGS sequence"/>
</dbReference>
<dbReference type="InterPro" id="IPR002347">
    <property type="entry name" value="SDR_fam"/>
</dbReference>
<dbReference type="PANTHER" id="PTHR43008:SF6">
    <property type="entry name" value="NADP-DEPENDENT MANNITOL DEHYDROGENASE"/>
    <property type="match status" value="1"/>
</dbReference>
<gene>
    <name evidence="3" type="ORF">LACBIDRAFT_310725</name>
</gene>
<dbReference type="OrthoDB" id="1888931at2759"/>
<dbReference type="SUPFAM" id="SSF51735">
    <property type="entry name" value="NAD(P)-binding Rossmann-fold domains"/>
    <property type="match status" value="1"/>
</dbReference>
<dbReference type="GO" id="GO:0050664">
    <property type="term" value="F:oxidoreductase activity, acting on NAD(P)H, oxygen as acceptor"/>
    <property type="evidence" value="ECO:0007669"/>
    <property type="project" value="TreeGrafter"/>
</dbReference>
<dbReference type="HOGENOM" id="CLU_2427397_0_0_1"/>
<dbReference type="AlphaFoldDB" id="B0DUZ1"/>
<evidence type="ECO:0000256" key="1">
    <source>
        <dbReference type="ARBA" id="ARBA00006484"/>
    </source>
</evidence>
<dbReference type="GeneID" id="6083383"/>
<keyword evidence="2" id="KW-0560">Oxidoreductase</keyword>
<dbReference type="KEGG" id="lbc:LACBIDRAFT_310725"/>
<dbReference type="InterPro" id="IPR036291">
    <property type="entry name" value="NAD(P)-bd_dom_sf"/>
</dbReference>
<accession>B0DUZ1</accession>
<dbReference type="RefSeq" id="XP_001887772.1">
    <property type="nucleotide sequence ID" value="XM_001887737.1"/>
</dbReference>
<evidence type="ECO:0000313" key="3">
    <source>
        <dbReference type="EMBL" id="EDR01696.1"/>
    </source>
</evidence>
<reference evidence="3 4" key="1">
    <citation type="journal article" date="2008" name="Nature">
        <title>The genome of Laccaria bicolor provides insights into mycorrhizal symbiosis.</title>
        <authorList>
            <person name="Martin F."/>
            <person name="Aerts A."/>
            <person name="Ahren D."/>
            <person name="Brun A."/>
            <person name="Danchin E.G.J."/>
            <person name="Duchaussoy F."/>
            <person name="Gibon J."/>
            <person name="Kohler A."/>
            <person name="Lindquist E."/>
            <person name="Pereda V."/>
            <person name="Salamov A."/>
            <person name="Shapiro H.J."/>
            <person name="Wuyts J."/>
            <person name="Blaudez D."/>
            <person name="Buee M."/>
            <person name="Brokstein P."/>
            <person name="Canbaeck B."/>
            <person name="Cohen D."/>
            <person name="Courty P.E."/>
            <person name="Coutinho P.M."/>
            <person name="Delaruelle C."/>
            <person name="Detter J.C."/>
            <person name="Deveau A."/>
            <person name="DiFazio S."/>
            <person name="Duplessis S."/>
            <person name="Fraissinet-Tachet L."/>
            <person name="Lucic E."/>
            <person name="Frey-Klett P."/>
            <person name="Fourrey C."/>
            <person name="Feussner I."/>
            <person name="Gay G."/>
            <person name="Grimwood J."/>
            <person name="Hoegger P.J."/>
            <person name="Jain P."/>
            <person name="Kilaru S."/>
            <person name="Labbe J."/>
            <person name="Lin Y.C."/>
            <person name="Legue V."/>
            <person name="Le Tacon F."/>
            <person name="Marmeisse R."/>
            <person name="Melayah D."/>
            <person name="Montanini B."/>
            <person name="Muratet M."/>
            <person name="Nehls U."/>
            <person name="Niculita-Hirzel H."/>
            <person name="Oudot-Le Secq M.P."/>
            <person name="Peter M."/>
            <person name="Quesneville H."/>
            <person name="Rajashekar B."/>
            <person name="Reich M."/>
            <person name="Rouhier N."/>
            <person name="Schmutz J."/>
            <person name="Yin T."/>
            <person name="Chalot M."/>
            <person name="Henrissat B."/>
            <person name="Kuees U."/>
            <person name="Lucas S."/>
            <person name="Van de Peer Y."/>
            <person name="Podila G.K."/>
            <person name="Polle A."/>
            <person name="Pukkila P.J."/>
            <person name="Richardson P.M."/>
            <person name="Rouze P."/>
            <person name="Sanders I.R."/>
            <person name="Stajich J.E."/>
            <person name="Tunlid A."/>
            <person name="Tuskan G."/>
            <person name="Grigoriev I.V."/>
        </authorList>
    </citation>
    <scope>NUCLEOTIDE SEQUENCE [LARGE SCALE GENOMIC DNA]</scope>
    <source>
        <strain evidence="4">S238N-H82 / ATCC MYA-4686</strain>
    </source>
</reference>
<comment type="similarity">
    <text evidence="1">Belongs to the short-chain dehydrogenases/reductases (SDR) family.</text>
</comment>
<sequence length="91" mass="9929">MLTVPKPTLDLTYNDSKGVFDVNVSGVFNTARAVAKLCLERKQKGLMVITSSIHSQIIRKSTVAAPFAQVFYNAFKAVISKLAKGLAAEWL</sequence>
<dbReference type="STRING" id="486041.B0DUZ1"/>
<evidence type="ECO:0000256" key="2">
    <source>
        <dbReference type="ARBA" id="ARBA00023002"/>
    </source>
</evidence>
<protein>
    <submittedName>
        <fullName evidence="3">Predicted protein</fullName>
    </submittedName>
</protein>
<dbReference type="GO" id="GO:0016616">
    <property type="term" value="F:oxidoreductase activity, acting on the CH-OH group of donors, NAD or NADP as acceptor"/>
    <property type="evidence" value="ECO:0007669"/>
    <property type="project" value="UniProtKB-ARBA"/>
</dbReference>
<evidence type="ECO:0000313" key="4">
    <source>
        <dbReference type="Proteomes" id="UP000001194"/>
    </source>
</evidence>
<name>B0DUZ1_LACBS</name>
<organism evidence="4">
    <name type="scientific">Laccaria bicolor (strain S238N-H82 / ATCC MYA-4686)</name>
    <name type="common">Bicoloured deceiver</name>
    <name type="synonym">Laccaria laccata var. bicolor</name>
    <dbReference type="NCBI Taxonomy" id="486041"/>
    <lineage>
        <taxon>Eukaryota</taxon>
        <taxon>Fungi</taxon>
        <taxon>Dikarya</taxon>
        <taxon>Basidiomycota</taxon>
        <taxon>Agaricomycotina</taxon>
        <taxon>Agaricomycetes</taxon>
        <taxon>Agaricomycetidae</taxon>
        <taxon>Agaricales</taxon>
        <taxon>Agaricineae</taxon>
        <taxon>Hydnangiaceae</taxon>
        <taxon>Laccaria</taxon>
    </lineage>
</organism>
<dbReference type="Gene3D" id="3.40.50.720">
    <property type="entry name" value="NAD(P)-binding Rossmann-like Domain"/>
    <property type="match status" value="1"/>
</dbReference>
<keyword evidence="4" id="KW-1185">Reference proteome</keyword>
<dbReference type="EMBL" id="DS547137">
    <property type="protein sequence ID" value="EDR01696.1"/>
    <property type="molecule type" value="Genomic_DNA"/>
</dbReference>
<dbReference type="PANTHER" id="PTHR43008">
    <property type="entry name" value="BENZIL REDUCTASE"/>
    <property type="match status" value="1"/>
</dbReference>
<dbReference type="Pfam" id="PF13561">
    <property type="entry name" value="adh_short_C2"/>
    <property type="match status" value="1"/>
</dbReference>
<dbReference type="InParanoid" id="B0DUZ1"/>
<proteinExistence type="inferred from homology"/>